<dbReference type="Gene3D" id="2.120.10.80">
    <property type="entry name" value="Kelch-type beta propeller"/>
    <property type="match status" value="1"/>
</dbReference>
<keyword evidence="5" id="KW-1185">Reference proteome</keyword>
<dbReference type="SUPFAM" id="SSF117281">
    <property type="entry name" value="Kelch motif"/>
    <property type="match status" value="1"/>
</dbReference>
<evidence type="ECO:0000313" key="4">
    <source>
        <dbReference type="EMBL" id="CAG8454604.1"/>
    </source>
</evidence>
<dbReference type="EMBL" id="CAJVPK010000125">
    <property type="protein sequence ID" value="CAG8454604.1"/>
    <property type="molecule type" value="Genomic_DNA"/>
</dbReference>
<dbReference type="Pfam" id="PF24681">
    <property type="entry name" value="Kelch_KLHDC2_KLHL20_DRC7"/>
    <property type="match status" value="1"/>
</dbReference>
<comment type="caution">
    <text evidence="4">The sequence shown here is derived from an EMBL/GenBank/DDBJ whole genome shotgun (WGS) entry which is preliminary data.</text>
</comment>
<sequence>MISSIPEGANIAGDLNNLPSNFFFIDLSNIPFLDKFNDAGYPWFDLTSPNINNNIITCLGTTAVAGIPPIRRRNTQAVINNSNGKMYIFGGSTDPLFTNYNSDYPKSTFYNDMIILDTINWTWNYGSNINAPSRRNDFTAVILSSGIIIYIGGSLSNGSYVGMNQLYLFNTETNEWNAMIANGDIPDSREGASSVLTSDGKILVFGGAKKPRNNKIYDIPFSSMLAILDTTKNPYEWSIPKVRNSEPSLPPLIYHSAILVKNIMVIAFGNIINAGSSNKIYMFDTKNYEWINTKESKKRNERSKRDKIKERIEIVGKRDNNALPIPANGTSPTPIPTNITSPNITTLATPTTMDSSKSSRPLAQSPQISSSTSSTAPLISSDFPSPELPPLQQLPPLKYPPQKHIIQYQFIPNIPPPTSSTNPSTSPSYPSYSSYIDDIRHNNIPPFSSNSSNLSQNSAPIPKLHSSSITPTFEVPQQSSSSKNYLSQPPYPSHSIPIMPTFEVPSRQNSPEPPPSAQIQSTISSSSSIPDIPSHSSSPQLFSSYPSCSVPIMPTFEVPSKQNSSQSHPP</sequence>
<dbReference type="Proteomes" id="UP000789706">
    <property type="component" value="Unassembled WGS sequence"/>
</dbReference>
<reference evidence="4" key="1">
    <citation type="submission" date="2021-06" db="EMBL/GenBank/DDBJ databases">
        <authorList>
            <person name="Kallberg Y."/>
            <person name="Tangrot J."/>
            <person name="Rosling A."/>
        </authorList>
    </citation>
    <scope>NUCLEOTIDE SEQUENCE</scope>
    <source>
        <strain evidence="4">AZ414A</strain>
    </source>
</reference>
<feature type="region of interest" description="Disordered" evidence="3">
    <location>
        <begin position="295"/>
        <end position="398"/>
    </location>
</feature>
<feature type="region of interest" description="Disordered" evidence="3">
    <location>
        <begin position="411"/>
        <end position="544"/>
    </location>
</feature>
<dbReference type="PANTHER" id="PTHR46093:SF18">
    <property type="entry name" value="FIBRONECTIN TYPE-III DOMAIN-CONTAINING PROTEIN"/>
    <property type="match status" value="1"/>
</dbReference>
<evidence type="ECO:0000256" key="1">
    <source>
        <dbReference type="ARBA" id="ARBA00022441"/>
    </source>
</evidence>
<feature type="compositionally biased region" description="Low complexity" evidence="3">
    <location>
        <begin position="419"/>
        <end position="460"/>
    </location>
</feature>
<feature type="compositionally biased region" description="Basic and acidic residues" evidence="3">
    <location>
        <begin position="303"/>
        <end position="320"/>
    </location>
</feature>
<gene>
    <name evidence="4" type="ORF">DEBURN_LOCUS2342</name>
</gene>
<feature type="compositionally biased region" description="Low complexity" evidence="3">
    <location>
        <begin position="517"/>
        <end position="544"/>
    </location>
</feature>
<organism evidence="4 5">
    <name type="scientific">Diversispora eburnea</name>
    <dbReference type="NCBI Taxonomy" id="1213867"/>
    <lineage>
        <taxon>Eukaryota</taxon>
        <taxon>Fungi</taxon>
        <taxon>Fungi incertae sedis</taxon>
        <taxon>Mucoromycota</taxon>
        <taxon>Glomeromycotina</taxon>
        <taxon>Glomeromycetes</taxon>
        <taxon>Diversisporales</taxon>
        <taxon>Diversisporaceae</taxon>
        <taxon>Diversispora</taxon>
    </lineage>
</organism>
<evidence type="ECO:0000256" key="2">
    <source>
        <dbReference type="ARBA" id="ARBA00022737"/>
    </source>
</evidence>
<feature type="compositionally biased region" description="Low complexity" evidence="3">
    <location>
        <begin position="330"/>
        <end position="346"/>
    </location>
</feature>
<dbReference type="PANTHER" id="PTHR46093">
    <property type="entry name" value="ACYL-COA-BINDING DOMAIN-CONTAINING PROTEIN 5"/>
    <property type="match status" value="1"/>
</dbReference>
<feature type="compositionally biased region" description="Polar residues" evidence="3">
    <location>
        <begin position="465"/>
        <end position="487"/>
    </location>
</feature>
<name>A0A9N8VNQ7_9GLOM</name>
<accession>A0A9N8VNQ7</accession>
<evidence type="ECO:0000313" key="5">
    <source>
        <dbReference type="Proteomes" id="UP000789706"/>
    </source>
</evidence>
<feature type="compositionally biased region" description="Polar residues" evidence="3">
    <location>
        <begin position="347"/>
        <end position="361"/>
    </location>
</feature>
<dbReference type="AlphaFoldDB" id="A0A9N8VNQ7"/>
<dbReference type="OrthoDB" id="432528at2759"/>
<proteinExistence type="predicted"/>
<keyword evidence="1" id="KW-0880">Kelch repeat</keyword>
<dbReference type="InterPro" id="IPR015915">
    <property type="entry name" value="Kelch-typ_b-propeller"/>
</dbReference>
<feature type="compositionally biased region" description="Pro residues" evidence="3">
    <location>
        <begin position="386"/>
        <end position="398"/>
    </location>
</feature>
<protein>
    <submittedName>
        <fullName evidence="4">5926_t:CDS:1</fullName>
    </submittedName>
</protein>
<keyword evidence="2" id="KW-0677">Repeat</keyword>
<evidence type="ECO:0000256" key="3">
    <source>
        <dbReference type="SAM" id="MobiDB-lite"/>
    </source>
</evidence>
<feature type="compositionally biased region" description="Low complexity" evidence="3">
    <location>
        <begin position="362"/>
        <end position="385"/>
    </location>
</feature>